<feature type="compositionally biased region" description="Basic residues" evidence="1">
    <location>
        <begin position="223"/>
        <end position="232"/>
    </location>
</feature>
<dbReference type="AlphaFoldDB" id="A0A2N5VJS7"/>
<feature type="region of interest" description="Disordered" evidence="1">
    <location>
        <begin position="196"/>
        <end position="240"/>
    </location>
</feature>
<name>A0A2N5VJS7_9BASI</name>
<comment type="caution">
    <text evidence="2">The sequence shown here is derived from an EMBL/GenBank/DDBJ whole genome shotgun (WGS) entry which is preliminary data.</text>
</comment>
<evidence type="ECO:0000256" key="1">
    <source>
        <dbReference type="SAM" id="MobiDB-lite"/>
    </source>
</evidence>
<sequence>MNHSYQREAALQALIPLKLYSPQSSSTPLNHQLTALPDTHSSKQTTYAGETFFNRFGCSDQRSNLVTAIRLAIDYILHRLFLLSATPRKPSTGLCFSSQPPRANPPQVSVSPLSHPAQTLQRSLFGIALHKHFSFFYSVFTPCSIGQSSSRIFDSHTNPFGTTLPLTNIISLYVPSSRCKGRTNQTFQKVCPPVKQANRKSQLPPPELIPLTLIPPSGVVQGGRRRLPRKHPNANEKQEERYARKAMAPFVASGSLAVLPSHAPVSAVEGDPHNDEKVMDQDNNQPKEDTQKPHFYYVPPSCQDDPRKDKLFTSQETLDEHYHRLSFGTCIIAPRNHVAFCKVQWIPFNSMSPAVGAWVSYVTTGHKNGGHNS</sequence>
<accession>A0A2N5VJS7</accession>
<feature type="region of interest" description="Disordered" evidence="1">
    <location>
        <begin position="265"/>
        <end position="292"/>
    </location>
</feature>
<reference evidence="2 3" key="1">
    <citation type="submission" date="2017-11" db="EMBL/GenBank/DDBJ databases">
        <title>De novo assembly and phasing of dikaryotic genomes from two isolates of Puccinia coronata f. sp. avenae, the causal agent of oat crown rust.</title>
        <authorList>
            <person name="Miller M.E."/>
            <person name="Zhang Y."/>
            <person name="Omidvar V."/>
            <person name="Sperschneider J."/>
            <person name="Schwessinger B."/>
            <person name="Raley C."/>
            <person name="Palmer J.M."/>
            <person name="Garnica D."/>
            <person name="Upadhyaya N."/>
            <person name="Rathjen J."/>
            <person name="Taylor J.M."/>
            <person name="Park R.F."/>
            <person name="Dodds P.N."/>
            <person name="Hirsch C.D."/>
            <person name="Kianian S.F."/>
            <person name="Figueroa M."/>
        </authorList>
    </citation>
    <scope>NUCLEOTIDE SEQUENCE [LARGE SCALE GENOMIC DNA]</scope>
    <source>
        <strain evidence="2">12NC29</strain>
    </source>
</reference>
<feature type="region of interest" description="Disordered" evidence="1">
    <location>
        <begin position="94"/>
        <end position="113"/>
    </location>
</feature>
<keyword evidence="3" id="KW-1185">Reference proteome</keyword>
<evidence type="ECO:0000313" key="3">
    <source>
        <dbReference type="Proteomes" id="UP000235388"/>
    </source>
</evidence>
<feature type="compositionally biased region" description="Basic and acidic residues" evidence="1">
    <location>
        <begin position="270"/>
        <end position="292"/>
    </location>
</feature>
<protein>
    <submittedName>
        <fullName evidence="2">Uncharacterized protein</fullName>
    </submittedName>
</protein>
<dbReference type="EMBL" id="PGCJ01000091">
    <property type="protein sequence ID" value="PLW50232.1"/>
    <property type="molecule type" value="Genomic_DNA"/>
</dbReference>
<dbReference type="Proteomes" id="UP000235388">
    <property type="component" value="Unassembled WGS sequence"/>
</dbReference>
<proteinExistence type="predicted"/>
<organism evidence="2 3">
    <name type="scientific">Puccinia coronata f. sp. avenae</name>
    <dbReference type="NCBI Taxonomy" id="200324"/>
    <lineage>
        <taxon>Eukaryota</taxon>
        <taxon>Fungi</taxon>
        <taxon>Dikarya</taxon>
        <taxon>Basidiomycota</taxon>
        <taxon>Pucciniomycotina</taxon>
        <taxon>Pucciniomycetes</taxon>
        <taxon>Pucciniales</taxon>
        <taxon>Pucciniaceae</taxon>
        <taxon>Puccinia</taxon>
    </lineage>
</organism>
<evidence type="ECO:0000313" key="2">
    <source>
        <dbReference type="EMBL" id="PLW50232.1"/>
    </source>
</evidence>
<gene>
    <name evidence="2" type="ORF">PCANC_12734</name>
</gene>